<evidence type="ECO:0008006" key="4">
    <source>
        <dbReference type="Google" id="ProtNLM"/>
    </source>
</evidence>
<dbReference type="EMBL" id="FZNY01000004">
    <property type="protein sequence ID" value="SNR89681.1"/>
    <property type="molecule type" value="Genomic_DNA"/>
</dbReference>
<dbReference type="OrthoDB" id="1202622at2"/>
<keyword evidence="1" id="KW-0732">Signal</keyword>
<protein>
    <recommendedName>
        <fullName evidence="4">Lipocalin-like domain-containing protein</fullName>
    </recommendedName>
</protein>
<dbReference type="AlphaFoldDB" id="A0A239A2Z6"/>
<sequence>MNIFKLSLMTLLVFTIFSCSTDAINPDTENSLIANPDLIGTWTGIDVSYSGTITTISGGITTTQEIEGTNFDGTYTITFTQDPDMVTGEGLYSIEEVTTSDDETSSRVVTNLNLITSSTNWNLVDSELTMTADNKIITATISELTNDSLIMEIDESTTTTINGVSETLVKNSVFTYTR</sequence>
<name>A0A239A2Z6_9FLAO</name>
<feature type="chain" id="PRO_5013122394" description="Lipocalin-like domain-containing protein" evidence="1">
    <location>
        <begin position="24"/>
        <end position="178"/>
    </location>
</feature>
<gene>
    <name evidence="2" type="ORF">SAMN06265376_10497</name>
</gene>
<evidence type="ECO:0000256" key="1">
    <source>
        <dbReference type="SAM" id="SignalP"/>
    </source>
</evidence>
<keyword evidence="3" id="KW-1185">Reference proteome</keyword>
<dbReference type="PROSITE" id="PS51257">
    <property type="entry name" value="PROKAR_LIPOPROTEIN"/>
    <property type="match status" value="1"/>
</dbReference>
<feature type="signal peptide" evidence="1">
    <location>
        <begin position="1"/>
        <end position="23"/>
    </location>
</feature>
<evidence type="ECO:0000313" key="2">
    <source>
        <dbReference type="EMBL" id="SNR89681.1"/>
    </source>
</evidence>
<evidence type="ECO:0000313" key="3">
    <source>
        <dbReference type="Proteomes" id="UP000198379"/>
    </source>
</evidence>
<proteinExistence type="predicted"/>
<dbReference type="RefSeq" id="WP_143337127.1">
    <property type="nucleotide sequence ID" value="NZ_BMEP01000007.1"/>
</dbReference>
<accession>A0A239A2Z6</accession>
<dbReference type="Proteomes" id="UP000198379">
    <property type="component" value="Unassembled WGS sequence"/>
</dbReference>
<organism evidence="2 3">
    <name type="scientific">Dokdonia pacifica</name>
    <dbReference type="NCBI Taxonomy" id="1627892"/>
    <lineage>
        <taxon>Bacteria</taxon>
        <taxon>Pseudomonadati</taxon>
        <taxon>Bacteroidota</taxon>
        <taxon>Flavobacteriia</taxon>
        <taxon>Flavobacteriales</taxon>
        <taxon>Flavobacteriaceae</taxon>
        <taxon>Dokdonia</taxon>
    </lineage>
</organism>
<reference evidence="2 3" key="1">
    <citation type="submission" date="2017-06" db="EMBL/GenBank/DDBJ databases">
        <authorList>
            <person name="Kim H.J."/>
            <person name="Triplett B.A."/>
        </authorList>
    </citation>
    <scope>NUCLEOTIDE SEQUENCE [LARGE SCALE GENOMIC DNA]</scope>
    <source>
        <strain evidence="2 3">DSM 25597</strain>
    </source>
</reference>